<dbReference type="PRINTS" id="PR00719">
    <property type="entry name" value="LMWPTPASE"/>
</dbReference>
<dbReference type="InterPro" id="IPR050438">
    <property type="entry name" value="LMW_PTPase"/>
</dbReference>
<dbReference type="PATRIC" id="fig|362787.3.peg.1365"/>
<sequence length="161" mass="18498">MMETINVLFVCMGNICRSPAAEGILRHFAKKEPDLAFHIESCGMGDWHVGHSPDVRMQEAAKSRGIILTSQAQQFQKEFFNRFDYILVADKEVLESLYQHAKSTEQKSKIMFMTEYSQFYQGQEVPDPYYQPGGAFELVLDILEDSCVGLLNHIRVKKEKK</sequence>
<dbReference type="Pfam" id="PF01451">
    <property type="entry name" value="LMWPc"/>
    <property type="match status" value="1"/>
</dbReference>
<dbReference type="InterPro" id="IPR017867">
    <property type="entry name" value="Tyr_phospatase_low_mol_wt"/>
</dbReference>
<evidence type="ECO:0000256" key="1">
    <source>
        <dbReference type="ARBA" id="ARBA00011063"/>
    </source>
</evidence>
<name>A0A0C1JJN6_9BACT</name>
<dbReference type="EC" id="3.1.3.48" evidence="2"/>
<dbReference type="RefSeq" id="WP_226988457.1">
    <property type="nucleotide sequence ID" value="NZ_JSAN01000082.1"/>
</dbReference>
<reference evidence="7 8" key="1">
    <citation type="journal article" date="2014" name="Mol. Biol. Evol.">
        <title>Massive expansion of Ubiquitination-related gene families within the Chlamydiae.</title>
        <authorList>
            <person name="Domman D."/>
            <person name="Collingro A."/>
            <person name="Lagkouvardos I."/>
            <person name="Gehre L."/>
            <person name="Weinmaier T."/>
            <person name="Rattei T."/>
            <person name="Subtil A."/>
            <person name="Horn M."/>
        </authorList>
    </citation>
    <scope>NUCLEOTIDE SEQUENCE [LARGE SCALE GENOMIC DNA]</scope>
    <source>
        <strain evidence="7 8">EI2</strain>
    </source>
</reference>
<dbReference type="SUPFAM" id="SSF52788">
    <property type="entry name" value="Phosphotyrosine protein phosphatases I"/>
    <property type="match status" value="1"/>
</dbReference>
<feature type="active site" evidence="5">
    <location>
        <position position="17"/>
    </location>
</feature>
<protein>
    <recommendedName>
        <fullName evidence="2">protein-tyrosine-phosphatase</fullName>
        <ecNumber evidence="2">3.1.3.48</ecNumber>
    </recommendedName>
</protein>
<organism evidence="7 8">
    <name type="scientific">Candidatus Protochlamydia amoebophila</name>
    <dbReference type="NCBI Taxonomy" id="362787"/>
    <lineage>
        <taxon>Bacteria</taxon>
        <taxon>Pseudomonadati</taxon>
        <taxon>Chlamydiota</taxon>
        <taxon>Chlamydiia</taxon>
        <taxon>Parachlamydiales</taxon>
        <taxon>Parachlamydiaceae</taxon>
        <taxon>Candidatus Protochlamydia</taxon>
    </lineage>
</organism>
<dbReference type="PANTHER" id="PTHR11717">
    <property type="entry name" value="LOW MOLECULAR WEIGHT PROTEIN TYROSINE PHOSPHATASE"/>
    <property type="match status" value="1"/>
</dbReference>
<dbReference type="InterPro" id="IPR023485">
    <property type="entry name" value="Ptyr_pPase"/>
</dbReference>
<dbReference type="SMART" id="SM00226">
    <property type="entry name" value="LMWPc"/>
    <property type="match status" value="1"/>
</dbReference>
<dbReference type="InterPro" id="IPR036196">
    <property type="entry name" value="Ptyr_pPase_sf"/>
</dbReference>
<gene>
    <name evidence="7" type="primary">wzb</name>
    <name evidence="7" type="ORF">DB44_DJ00450</name>
</gene>
<evidence type="ECO:0000256" key="2">
    <source>
        <dbReference type="ARBA" id="ARBA00013064"/>
    </source>
</evidence>
<dbReference type="Proteomes" id="UP000031465">
    <property type="component" value="Unassembled WGS sequence"/>
</dbReference>
<dbReference type="CDD" id="cd16343">
    <property type="entry name" value="LMWPTP"/>
    <property type="match status" value="1"/>
</dbReference>
<feature type="active site" description="Nucleophile" evidence="5">
    <location>
        <position position="11"/>
    </location>
</feature>
<dbReference type="AlphaFoldDB" id="A0A0C1JJN6"/>
<feature type="active site" description="Proton donor" evidence="5">
    <location>
        <position position="127"/>
    </location>
</feature>
<proteinExistence type="inferred from homology"/>
<dbReference type="Gene3D" id="3.40.50.2300">
    <property type="match status" value="1"/>
</dbReference>
<evidence type="ECO:0000256" key="3">
    <source>
        <dbReference type="ARBA" id="ARBA00022801"/>
    </source>
</evidence>
<evidence type="ECO:0000256" key="4">
    <source>
        <dbReference type="ARBA" id="ARBA00022912"/>
    </source>
</evidence>
<evidence type="ECO:0000313" key="8">
    <source>
        <dbReference type="Proteomes" id="UP000031465"/>
    </source>
</evidence>
<dbReference type="GO" id="GO:0004725">
    <property type="term" value="F:protein tyrosine phosphatase activity"/>
    <property type="evidence" value="ECO:0007669"/>
    <property type="project" value="UniProtKB-EC"/>
</dbReference>
<dbReference type="PANTHER" id="PTHR11717:SF7">
    <property type="entry name" value="LOW MOLECULAR WEIGHT PHOSPHOTYROSINE PROTEIN PHOSPHATASE"/>
    <property type="match status" value="1"/>
</dbReference>
<evidence type="ECO:0000256" key="5">
    <source>
        <dbReference type="PIRSR" id="PIRSR617867-1"/>
    </source>
</evidence>
<keyword evidence="3 7" id="KW-0378">Hydrolase</keyword>
<evidence type="ECO:0000313" key="7">
    <source>
        <dbReference type="EMBL" id="KIC71550.1"/>
    </source>
</evidence>
<keyword evidence="4" id="KW-0904">Protein phosphatase</keyword>
<accession>A0A0C1JJN6</accession>
<feature type="domain" description="Phosphotyrosine protein phosphatase I" evidence="6">
    <location>
        <begin position="5"/>
        <end position="153"/>
    </location>
</feature>
<dbReference type="EMBL" id="JSAN01000082">
    <property type="protein sequence ID" value="KIC71550.1"/>
    <property type="molecule type" value="Genomic_DNA"/>
</dbReference>
<evidence type="ECO:0000259" key="6">
    <source>
        <dbReference type="SMART" id="SM00226"/>
    </source>
</evidence>
<comment type="caution">
    <text evidence="7">The sequence shown here is derived from an EMBL/GenBank/DDBJ whole genome shotgun (WGS) entry which is preliminary data.</text>
</comment>
<comment type="similarity">
    <text evidence="1">Belongs to the low molecular weight phosphotyrosine protein phosphatase family.</text>
</comment>